<evidence type="ECO:0000313" key="1">
    <source>
        <dbReference type="EMBL" id="KAJ8128710.1"/>
    </source>
</evidence>
<reference evidence="1" key="1">
    <citation type="submission" date="2022-12" db="EMBL/GenBank/DDBJ databases">
        <title>Genome Sequence of Lasiodiplodia mahajangana.</title>
        <authorList>
            <person name="Buettner E."/>
        </authorList>
    </citation>
    <scope>NUCLEOTIDE SEQUENCE</scope>
    <source>
        <strain evidence="1">VT137</strain>
    </source>
</reference>
<organism evidence="1 2">
    <name type="scientific">Lasiodiplodia mahajangana</name>
    <dbReference type="NCBI Taxonomy" id="1108764"/>
    <lineage>
        <taxon>Eukaryota</taxon>
        <taxon>Fungi</taxon>
        <taxon>Dikarya</taxon>
        <taxon>Ascomycota</taxon>
        <taxon>Pezizomycotina</taxon>
        <taxon>Dothideomycetes</taxon>
        <taxon>Dothideomycetes incertae sedis</taxon>
        <taxon>Botryosphaeriales</taxon>
        <taxon>Botryosphaeriaceae</taxon>
        <taxon>Lasiodiplodia</taxon>
    </lineage>
</organism>
<accession>A0ACC2JMR3</accession>
<keyword evidence="2" id="KW-1185">Reference proteome</keyword>
<name>A0ACC2JMR3_9PEZI</name>
<dbReference type="EMBL" id="JAPUUL010000984">
    <property type="protein sequence ID" value="KAJ8128710.1"/>
    <property type="molecule type" value="Genomic_DNA"/>
</dbReference>
<comment type="caution">
    <text evidence="1">The sequence shown here is derived from an EMBL/GenBank/DDBJ whole genome shotgun (WGS) entry which is preliminary data.</text>
</comment>
<sequence length="96" mass="10849">MVRNGMDADIIGICQILRSWYRAGIAKELDKELLSFEKEVKEQNYCSLDNVELKAEESKWLREHNEETGVDRALEDEDGVNSNSEDNQGGTGGLED</sequence>
<protein>
    <submittedName>
        <fullName evidence="1">Uncharacterized protein</fullName>
    </submittedName>
</protein>
<proteinExistence type="predicted"/>
<evidence type="ECO:0000313" key="2">
    <source>
        <dbReference type="Proteomes" id="UP001153332"/>
    </source>
</evidence>
<dbReference type="Proteomes" id="UP001153332">
    <property type="component" value="Unassembled WGS sequence"/>
</dbReference>
<gene>
    <name evidence="1" type="ORF">O1611_g4923</name>
</gene>